<proteinExistence type="predicted"/>
<sequence length="181" mass="19441">MNLGFLVRLRAALSGGALRIGKSPNMRYLPRLRYRDGTIEIGDRLFTRCGVVLDAQSGMIEIGNDVSVNDYSILLGHGGVRIGDNTRIAAHVVIVSFEHSYEDPTILIRDQPIKKGRVVIGKDVWIGAGAKVLAGSNIADGCVIGANSVIKGATEPFGVYVGSPARLVKRRALPDMTGRDQ</sequence>
<dbReference type="InterPro" id="IPR001451">
    <property type="entry name" value="Hexapep"/>
</dbReference>
<dbReference type="Gene3D" id="2.160.10.10">
    <property type="entry name" value="Hexapeptide repeat proteins"/>
    <property type="match status" value="1"/>
</dbReference>
<dbReference type="EMBL" id="JACIDW010000001">
    <property type="protein sequence ID" value="MBB3962442.1"/>
    <property type="molecule type" value="Genomic_DNA"/>
</dbReference>
<protein>
    <submittedName>
        <fullName evidence="1">Acetyltransferase-like isoleucine patch superfamily enzyme</fullName>
    </submittedName>
</protein>
<dbReference type="CDD" id="cd04647">
    <property type="entry name" value="LbH_MAT_like"/>
    <property type="match status" value="1"/>
</dbReference>
<organism evidence="1 2">
    <name type="scientific">Rhizobium metallidurans</name>
    <dbReference type="NCBI Taxonomy" id="1265931"/>
    <lineage>
        <taxon>Bacteria</taxon>
        <taxon>Pseudomonadati</taxon>
        <taxon>Pseudomonadota</taxon>
        <taxon>Alphaproteobacteria</taxon>
        <taxon>Hyphomicrobiales</taxon>
        <taxon>Rhizobiaceae</taxon>
        <taxon>Rhizobium/Agrobacterium group</taxon>
        <taxon>Rhizobium</taxon>
    </lineage>
</organism>
<dbReference type="PANTHER" id="PTHR23416">
    <property type="entry name" value="SIALIC ACID SYNTHASE-RELATED"/>
    <property type="match status" value="1"/>
</dbReference>
<dbReference type="InterPro" id="IPR011004">
    <property type="entry name" value="Trimer_LpxA-like_sf"/>
</dbReference>
<reference evidence="1 2" key="1">
    <citation type="submission" date="2020-08" db="EMBL/GenBank/DDBJ databases">
        <title>Genomic Encyclopedia of Type Strains, Phase IV (KMG-IV): sequencing the most valuable type-strain genomes for metagenomic binning, comparative biology and taxonomic classification.</title>
        <authorList>
            <person name="Goeker M."/>
        </authorList>
    </citation>
    <scope>NUCLEOTIDE SEQUENCE [LARGE SCALE GENOMIC DNA]</scope>
    <source>
        <strain evidence="1 2">DSM 26575</strain>
    </source>
</reference>
<gene>
    <name evidence="1" type="ORF">GGQ67_000060</name>
</gene>
<keyword evidence="2" id="KW-1185">Reference proteome</keyword>
<dbReference type="SUPFAM" id="SSF51161">
    <property type="entry name" value="Trimeric LpxA-like enzymes"/>
    <property type="match status" value="1"/>
</dbReference>
<dbReference type="InterPro" id="IPR051159">
    <property type="entry name" value="Hexapeptide_acetyltransf"/>
</dbReference>
<dbReference type="AlphaFoldDB" id="A0A7W6G906"/>
<dbReference type="PANTHER" id="PTHR23416:SF78">
    <property type="entry name" value="LIPOPOLYSACCHARIDE BIOSYNTHESIS O-ACETYL TRANSFERASE WBBJ-RELATED"/>
    <property type="match status" value="1"/>
</dbReference>
<accession>A0A7W6G906</accession>
<name>A0A7W6G906_9HYPH</name>
<comment type="caution">
    <text evidence="1">The sequence shown here is derived from an EMBL/GenBank/DDBJ whole genome shotgun (WGS) entry which is preliminary data.</text>
</comment>
<evidence type="ECO:0000313" key="1">
    <source>
        <dbReference type="EMBL" id="MBB3962442.1"/>
    </source>
</evidence>
<keyword evidence="1" id="KW-0808">Transferase</keyword>
<dbReference type="RefSeq" id="WP_343056434.1">
    <property type="nucleotide sequence ID" value="NZ_JACIDW010000001.1"/>
</dbReference>
<dbReference type="GO" id="GO:0016740">
    <property type="term" value="F:transferase activity"/>
    <property type="evidence" value="ECO:0007669"/>
    <property type="project" value="UniProtKB-KW"/>
</dbReference>
<evidence type="ECO:0000313" key="2">
    <source>
        <dbReference type="Proteomes" id="UP000582090"/>
    </source>
</evidence>
<dbReference type="Proteomes" id="UP000582090">
    <property type="component" value="Unassembled WGS sequence"/>
</dbReference>
<dbReference type="Pfam" id="PF00132">
    <property type="entry name" value="Hexapep"/>
    <property type="match status" value="1"/>
</dbReference>